<dbReference type="RefSeq" id="WP_342629051.1">
    <property type="nucleotide sequence ID" value="NZ_CP152276.1"/>
</dbReference>
<keyword evidence="11 12" id="KW-0998">Cell outer membrane</keyword>
<keyword evidence="2 12" id="KW-0813">Transport</keyword>
<evidence type="ECO:0000256" key="1">
    <source>
        <dbReference type="ARBA" id="ARBA00004571"/>
    </source>
</evidence>
<keyword evidence="9 13" id="KW-0798">TonB box</keyword>
<keyword evidence="4" id="KW-0410">Iron transport</keyword>
<reference evidence="17 18" key="1">
    <citation type="submission" date="2024-04" db="EMBL/GenBank/DDBJ databases">
        <title>Complete genome sequence of Nguyenibacter vanlangesis HBCM-1154, a strain capable of nitrogen fixation, IAA production, and phosphorus solubilization isolated from sugarcane soil.</title>
        <authorList>
            <person name="MY HANH P."/>
        </authorList>
    </citation>
    <scope>NUCLEOTIDE SEQUENCE [LARGE SCALE GENOMIC DNA]</scope>
    <source>
        <strain evidence="17 18">HBCM 1154</strain>
    </source>
</reference>
<comment type="similarity">
    <text evidence="12 13">Belongs to the TonB-dependent receptor family.</text>
</comment>
<feature type="region of interest" description="Disordered" evidence="14">
    <location>
        <begin position="90"/>
        <end position="116"/>
    </location>
</feature>
<keyword evidence="18" id="KW-1185">Reference proteome</keyword>
<evidence type="ECO:0000256" key="5">
    <source>
        <dbReference type="ARBA" id="ARBA00022692"/>
    </source>
</evidence>
<evidence type="ECO:0000256" key="8">
    <source>
        <dbReference type="ARBA" id="ARBA00023065"/>
    </source>
</evidence>
<dbReference type="PROSITE" id="PS52016">
    <property type="entry name" value="TONB_DEPENDENT_REC_3"/>
    <property type="match status" value="1"/>
</dbReference>
<dbReference type="PANTHER" id="PTHR32552:SF89">
    <property type="entry name" value="CATECHOLATE SIDEROPHORE RECEPTOR FIU"/>
    <property type="match status" value="1"/>
</dbReference>
<evidence type="ECO:0000256" key="10">
    <source>
        <dbReference type="ARBA" id="ARBA00023136"/>
    </source>
</evidence>
<evidence type="ECO:0000256" key="11">
    <source>
        <dbReference type="ARBA" id="ARBA00023237"/>
    </source>
</evidence>
<evidence type="ECO:0000256" key="12">
    <source>
        <dbReference type="PROSITE-ProRule" id="PRU01360"/>
    </source>
</evidence>
<keyword evidence="7" id="KW-0408">Iron</keyword>
<dbReference type="InterPro" id="IPR012910">
    <property type="entry name" value="Plug_dom"/>
</dbReference>
<dbReference type="SUPFAM" id="SSF56935">
    <property type="entry name" value="Porins"/>
    <property type="match status" value="1"/>
</dbReference>
<evidence type="ECO:0000256" key="14">
    <source>
        <dbReference type="SAM" id="MobiDB-lite"/>
    </source>
</evidence>
<accession>A0ABZ3D7C0</accession>
<dbReference type="InterPro" id="IPR000531">
    <property type="entry name" value="Beta-barrel_TonB"/>
</dbReference>
<dbReference type="Pfam" id="PF07715">
    <property type="entry name" value="Plug"/>
    <property type="match status" value="1"/>
</dbReference>
<proteinExistence type="inferred from homology"/>
<dbReference type="Gene3D" id="2.40.170.20">
    <property type="entry name" value="TonB-dependent receptor, beta-barrel domain"/>
    <property type="match status" value="1"/>
</dbReference>
<feature type="compositionally biased region" description="Basic residues" evidence="14">
    <location>
        <begin position="90"/>
        <end position="102"/>
    </location>
</feature>
<evidence type="ECO:0000256" key="2">
    <source>
        <dbReference type="ARBA" id="ARBA00022448"/>
    </source>
</evidence>
<comment type="subcellular location">
    <subcellularLocation>
        <location evidence="1 12">Cell outer membrane</location>
        <topology evidence="1 12">Multi-pass membrane protein</topology>
    </subcellularLocation>
</comment>
<evidence type="ECO:0000256" key="6">
    <source>
        <dbReference type="ARBA" id="ARBA00022729"/>
    </source>
</evidence>
<gene>
    <name evidence="17" type="ORF">AAC691_04195</name>
</gene>
<protein>
    <submittedName>
        <fullName evidence="17">TonB-dependent receptor</fullName>
    </submittedName>
</protein>
<name>A0ABZ3D7C0_9PROT</name>
<keyword evidence="3 12" id="KW-1134">Transmembrane beta strand</keyword>
<evidence type="ECO:0000313" key="17">
    <source>
        <dbReference type="EMBL" id="XAE43655.1"/>
    </source>
</evidence>
<dbReference type="EMBL" id="CP152276">
    <property type="protein sequence ID" value="XAE43655.1"/>
    <property type="molecule type" value="Genomic_DNA"/>
</dbReference>
<evidence type="ECO:0000313" key="18">
    <source>
        <dbReference type="Proteomes" id="UP001449795"/>
    </source>
</evidence>
<keyword evidence="5 12" id="KW-0812">Transmembrane</keyword>
<dbReference type="InterPro" id="IPR037066">
    <property type="entry name" value="Plug_dom_sf"/>
</dbReference>
<dbReference type="InterPro" id="IPR039426">
    <property type="entry name" value="TonB-dep_rcpt-like"/>
</dbReference>
<dbReference type="Gene3D" id="2.170.130.10">
    <property type="entry name" value="TonB-dependent receptor, plug domain"/>
    <property type="match status" value="1"/>
</dbReference>
<dbReference type="Proteomes" id="UP001449795">
    <property type="component" value="Chromosome"/>
</dbReference>
<feature type="domain" description="TonB-dependent receptor-like beta-barrel" evidence="15">
    <location>
        <begin position="351"/>
        <end position="806"/>
    </location>
</feature>
<evidence type="ECO:0000256" key="9">
    <source>
        <dbReference type="ARBA" id="ARBA00023077"/>
    </source>
</evidence>
<keyword evidence="8" id="KW-0406">Ion transport</keyword>
<keyword evidence="6" id="KW-0732">Signal</keyword>
<evidence type="ECO:0000259" key="15">
    <source>
        <dbReference type="Pfam" id="PF00593"/>
    </source>
</evidence>
<dbReference type="PANTHER" id="PTHR32552">
    <property type="entry name" value="FERRICHROME IRON RECEPTOR-RELATED"/>
    <property type="match status" value="1"/>
</dbReference>
<dbReference type="Pfam" id="PF00593">
    <property type="entry name" value="TonB_dep_Rec_b-barrel"/>
    <property type="match status" value="1"/>
</dbReference>
<evidence type="ECO:0000259" key="16">
    <source>
        <dbReference type="Pfam" id="PF07715"/>
    </source>
</evidence>
<evidence type="ECO:0000256" key="13">
    <source>
        <dbReference type="RuleBase" id="RU003357"/>
    </source>
</evidence>
<organism evidence="17 18">
    <name type="scientific">Nguyenibacter vanlangensis</name>
    <dbReference type="NCBI Taxonomy" id="1216886"/>
    <lineage>
        <taxon>Bacteria</taxon>
        <taxon>Pseudomonadati</taxon>
        <taxon>Pseudomonadota</taxon>
        <taxon>Alphaproteobacteria</taxon>
        <taxon>Acetobacterales</taxon>
        <taxon>Acetobacteraceae</taxon>
        <taxon>Nguyenibacter</taxon>
    </lineage>
</organism>
<dbReference type="InterPro" id="IPR036942">
    <property type="entry name" value="Beta-barrel_TonB_sf"/>
</dbReference>
<evidence type="ECO:0000256" key="4">
    <source>
        <dbReference type="ARBA" id="ARBA00022496"/>
    </source>
</evidence>
<feature type="domain" description="TonB-dependent receptor plug" evidence="16">
    <location>
        <begin position="134"/>
        <end position="228"/>
    </location>
</feature>
<evidence type="ECO:0000256" key="3">
    <source>
        <dbReference type="ARBA" id="ARBA00022452"/>
    </source>
</evidence>
<sequence>MGDRAGITLESDYVFRKTMMKKSFFLTSCVTSGRSARMDEHGIVARPGRGLARNRELGRPAPLGLAFLLTASVSLSAFAADHDVVRPYQKRAHSQARAHPVRRAVSSPAAESISPKDETIQVSASRFRSHGAEAMVTRRVMDQFVSGTSPLKILAATTPGVTFASDDAFGLDTAANTLYIRGFDQSQIAGTLDGIPMGDQGFLQYNGLSVDQAAIQDNIVAMSVSQGGGAVDVPSLQNLGGAIQFHTADPDDRMGGRATQMFGSNNAVRTFVRLDSGKLNASGTKFFVSMARTDNDKWKGYGSQLEEQVNAKLEQPVGDIGTITALFNWSSFRQFNYLNIDMNMFRTFGTSLDYLYPNYAVAYNAALGIYPAAYQALGNASDEANATYLDGAQTQENDIMGLIGDFHLTSRLSSKTILYSQLSNGDYEATQPFASPNGAPFAQVDGKPDMRRIGFTEALTYEIGRNVAKTGIWYENNSFSFPNYLYQQPLLGEGPPRNPLGPFHDPFAEELDDRFNSNTFQYYLQDTYEIFRNLHIAAGFRSVLQTTYGGAKQNDPDLTGQDALPDGSLTASNAFLPHFSINYRINPHNELYLDIAENMRAYTYNPWFLGNGGAWSVGNQQQFLENRNDIKPERTWNYVIGYRYGSRAVDVTADIYHVDYYNRLLNTEAGSPLQPISTFVNAGREEVNGGDASVTTRPVPGLEILNTASYTDAEYRGDINYEGANVSLKGKNQVAYPRFIYKANASYTYGTFQVNFNATYTGRRPLSYVNDVYVPSYWVAGLSGTYGFGRIGFARHVQVSFGVTNLFNSAYVGGLGISGFPVSGDYPTLFIGAPRQYFGTVSAQF</sequence>
<keyword evidence="17" id="KW-0675">Receptor</keyword>
<evidence type="ECO:0000256" key="7">
    <source>
        <dbReference type="ARBA" id="ARBA00023004"/>
    </source>
</evidence>
<keyword evidence="10 12" id="KW-0472">Membrane</keyword>